<dbReference type="PROSITE" id="PS51257">
    <property type="entry name" value="PROKAR_LIPOPROTEIN"/>
    <property type="match status" value="1"/>
</dbReference>
<reference evidence="1" key="1">
    <citation type="submission" date="2023-08" db="EMBL/GenBank/DDBJ databases">
        <authorList>
            <person name="Alioto T."/>
            <person name="Alioto T."/>
            <person name="Gomez Garrido J."/>
        </authorList>
    </citation>
    <scope>NUCLEOTIDE SEQUENCE</scope>
</reference>
<accession>A0AA36BRH6</accession>
<organism evidence="1 2">
    <name type="scientific">Octopus vulgaris</name>
    <name type="common">Common octopus</name>
    <dbReference type="NCBI Taxonomy" id="6645"/>
    <lineage>
        <taxon>Eukaryota</taxon>
        <taxon>Metazoa</taxon>
        <taxon>Spiralia</taxon>
        <taxon>Lophotrochozoa</taxon>
        <taxon>Mollusca</taxon>
        <taxon>Cephalopoda</taxon>
        <taxon>Coleoidea</taxon>
        <taxon>Octopodiformes</taxon>
        <taxon>Octopoda</taxon>
        <taxon>Incirrata</taxon>
        <taxon>Octopodidae</taxon>
        <taxon>Octopus</taxon>
    </lineage>
</organism>
<evidence type="ECO:0000313" key="2">
    <source>
        <dbReference type="Proteomes" id="UP001162480"/>
    </source>
</evidence>
<evidence type="ECO:0000313" key="1">
    <source>
        <dbReference type="EMBL" id="CAI9738999.1"/>
    </source>
</evidence>
<gene>
    <name evidence="1" type="ORF">OCTVUL_1B030794</name>
</gene>
<protein>
    <submittedName>
        <fullName evidence="1">Uncharacterized protein</fullName>
    </submittedName>
</protein>
<proteinExistence type="predicted"/>
<dbReference type="AlphaFoldDB" id="A0AA36BRH6"/>
<name>A0AA36BRH6_OCTVU</name>
<dbReference type="Proteomes" id="UP001162480">
    <property type="component" value="Chromosome 22"/>
</dbReference>
<dbReference type="EMBL" id="OX597835">
    <property type="protein sequence ID" value="CAI9738999.1"/>
    <property type="molecule type" value="Genomic_DNA"/>
</dbReference>
<keyword evidence="2" id="KW-1185">Reference proteome</keyword>
<sequence length="83" mass="7959">MPRRMVATAVVVVEGNGGRCGSGCGGGCGCGAQCGCGYGCGSVVDCQDSGSVGGGGGGGGYFTVYMSSVNSISYHIISVFVST</sequence>